<name>A0A5C7A0A9_9FLAO</name>
<dbReference type="AlphaFoldDB" id="A0A5C7A0A9"/>
<dbReference type="EMBL" id="VORY01000001">
    <property type="protein sequence ID" value="TXD95836.1"/>
    <property type="molecule type" value="Genomic_DNA"/>
</dbReference>
<evidence type="ECO:0000256" key="1">
    <source>
        <dbReference type="SAM" id="MobiDB-lite"/>
    </source>
</evidence>
<evidence type="ECO:0000313" key="2">
    <source>
        <dbReference type="EMBL" id="TXD95836.1"/>
    </source>
</evidence>
<organism evidence="2 3">
    <name type="scientific">Gillisia hiemivivida</name>
    <dbReference type="NCBI Taxonomy" id="291190"/>
    <lineage>
        <taxon>Bacteria</taxon>
        <taxon>Pseudomonadati</taxon>
        <taxon>Bacteroidota</taxon>
        <taxon>Flavobacteriia</taxon>
        <taxon>Flavobacteriales</taxon>
        <taxon>Flavobacteriaceae</taxon>
        <taxon>Gillisia</taxon>
    </lineage>
</organism>
<sequence>MKTSFWILFIFIMVGCNQKSTENSNESDRKDIQLALTQKLEASKVEVILLPEAQEITNEWLAYITAQSEIENLKNYTLNDVIANTTPITEIMKSLQETVPVRLQSNAVKARLGVLVTKSKILQQLAEKREVDPEKISKTAKELPLEWNNFKIQINELFLKTLEEFEEELDEIENEEEQSPKRVLPASRKRTVGNNRSRDSIL</sequence>
<evidence type="ECO:0000313" key="3">
    <source>
        <dbReference type="Proteomes" id="UP000321367"/>
    </source>
</evidence>
<accession>A0A5C7A0A9</accession>
<gene>
    <name evidence="2" type="ORF">ES724_02080</name>
</gene>
<feature type="region of interest" description="Disordered" evidence="1">
    <location>
        <begin position="169"/>
        <end position="202"/>
    </location>
</feature>
<keyword evidence="3" id="KW-1185">Reference proteome</keyword>
<comment type="caution">
    <text evidence="2">The sequence shown here is derived from an EMBL/GenBank/DDBJ whole genome shotgun (WGS) entry which is preliminary data.</text>
</comment>
<protein>
    <submittedName>
        <fullName evidence="2">Uncharacterized protein</fullName>
    </submittedName>
</protein>
<dbReference type="RefSeq" id="WP_146928876.1">
    <property type="nucleotide sequence ID" value="NZ_CBCSHZ010000003.1"/>
</dbReference>
<dbReference type="PROSITE" id="PS51257">
    <property type="entry name" value="PROKAR_LIPOPROTEIN"/>
    <property type="match status" value="1"/>
</dbReference>
<dbReference type="OrthoDB" id="1453598at2"/>
<dbReference type="Proteomes" id="UP000321367">
    <property type="component" value="Unassembled WGS sequence"/>
</dbReference>
<reference evidence="2 3" key="1">
    <citation type="submission" date="2019-08" db="EMBL/GenBank/DDBJ databases">
        <title>Genome sequence of Gillisia hiemivivida IC154 (type strain).</title>
        <authorList>
            <person name="Bowman J.P."/>
        </authorList>
    </citation>
    <scope>NUCLEOTIDE SEQUENCE [LARGE SCALE GENOMIC DNA]</scope>
    <source>
        <strain evidence="2 3">IC154</strain>
    </source>
</reference>
<proteinExistence type="predicted"/>